<protein>
    <submittedName>
        <fullName evidence="1">Predicted protein</fullName>
    </submittedName>
</protein>
<evidence type="ECO:0000313" key="2">
    <source>
        <dbReference type="Proteomes" id="UP000002668"/>
    </source>
</evidence>
<sequence>MESGCRVLSARIAFSARRTAGCIMSTWSLSCAASREIPVPSLLLPLLLLHLS</sequence>
<dbReference type="PROSITE" id="PS51257">
    <property type="entry name" value="PROKAR_LIPOPROTEIN"/>
    <property type="match status" value="1"/>
</dbReference>
<proteinExistence type="predicted"/>
<dbReference type="AlphaFoldDB" id="E5A8B9"/>
<dbReference type="EMBL" id="FP929137">
    <property type="protein sequence ID" value="CBX99864.1"/>
    <property type="molecule type" value="Genomic_DNA"/>
</dbReference>
<gene>
    <name evidence="1" type="ORF">LEMA_P074530.1</name>
</gene>
<organism evidence="2">
    <name type="scientific">Leptosphaeria maculans (strain JN3 / isolate v23.1.3 / race Av1-4-5-6-7-8)</name>
    <name type="common">Blackleg fungus</name>
    <name type="synonym">Phoma lingam</name>
    <dbReference type="NCBI Taxonomy" id="985895"/>
    <lineage>
        <taxon>Eukaryota</taxon>
        <taxon>Fungi</taxon>
        <taxon>Dikarya</taxon>
        <taxon>Ascomycota</taxon>
        <taxon>Pezizomycotina</taxon>
        <taxon>Dothideomycetes</taxon>
        <taxon>Pleosporomycetidae</taxon>
        <taxon>Pleosporales</taxon>
        <taxon>Pleosporineae</taxon>
        <taxon>Leptosphaeriaceae</taxon>
        <taxon>Plenodomus</taxon>
        <taxon>Plenodomus lingam/Leptosphaeria maculans species complex</taxon>
    </lineage>
</organism>
<dbReference type="HOGENOM" id="CLU_3087688_0_0_1"/>
<dbReference type="Proteomes" id="UP000002668">
    <property type="component" value="Genome"/>
</dbReference>
<keyword evidence="2" id="KW-1185">Reference proteome</keyword>
<dbReference type="VEuPathDB" id="FungiDB:LEMA_P074530.1"/>
<reference evidence="2" key="1">
    <citation type="journal article" date="2011" name="Nat. Commun.">
        <title>Effector diversification within compartments of the Leptosphaeria maculans genome affected by Repeat-Induced Point mutations.</title>
        <authorList>
            <person name="Rouxel T."/>
            <person name="Grandaubert J."/>
            <person name="Hane J.K."/>
            <person name="Hoede C."/>
            <person name="van de Wouw A.P."/>
            <person name="Couloux A."/>
            <person name="Dominguez V."/>
            <person name="Anthouard V."/>
            <person name="Bally P."/>
            <person name="Bourras S."/>
            <person name="Cozijnsen A.J."/>
            <person name="Ciuffetti L.M."/>
            <person name="Degrave A."/>
            <person name="Dilmaghani A."/>
            <person name="Duret L."/>
            <person name="Fudal I."/>
            <person name="Goodwin S.B."/>
            <person name="Gout L."/>
            <person name="Glaser N."/>
            <person name="Linglin J."/>
            <person name="Kema G.H.J."/>
            <person name="Lapalu N."/>
            <person name="Lawrence C.B."/>
            <person name="May K."/>
            <person name="Meyer M."/>
            <person name="Ollivier B."/>
            <person name="Poulain J."/>
            <person name="Schoch C.L."/>
            <person name="Simon A."/>
            <person name="Spatafora J.W."/>
            <person name="Stachowiak A."/>
            <person name="Turgeon B.G."/>
            <person name="Tyler B.M."/>
            <person name="Vincent D."/>
            <person name="Weissenbach J."/>
            <person name="Amselem J."/>
            <person name="Quesneville H."/>
            <person name="Oliver R.P."/>
            <person name="Wincker P."/>
            <person name="Balesdent M.-H."/>
            <person name="Howlett B.J."/>
        </authorList>
    </citation>
    <scope>NUCLEOTIDE SEQUENCE [LARGE SCALE GENOMIC DNA]</scope>
    <source>
        <strain evidence="2">JN3 / isolate v23.1.3 / race Av1-4-5-6-7-8</strain>
    </source>
</reference>
<dbReference type="InParanoid" id="E5A8B9"/>
<name>E5A8B9_LEPMJ</name>
<accession>E5A8B9</accession>
<evidence type="ECO:0000313" key="1">
    <source>
        <dbReference type="EMBL" id="CBX99864.1"/>
    </source>
</evidence>